<dbReference type="Gene3D" id="3.40.1570.10">
    <property type="entry name" value="HemS/ChuS/ChuX like domains"/>
    <property type="match status" value="1"/>
</dbReference>
<dbReference type="SUPFAM" id="SSF144064">
    <property type="entry name" value="Heme iron utilization protein-like"/>
    <property type="match status" value="1"/>
</dbReference>
<organism evidence="1 2">
    <name type="scientific">Alcanivorax profundi</name>
    <dbReference type="NCBI Taxonomy" id="2338368"/>
    <lineage>
        <taxon>Bacteria</taxon>
        <taxon>Pseudomonadati</taxon>
        <taxon>Pseudomonadota</taxon>
        <taxon>Gammaproteobacteria</taxon>
        <taxon>Oceanospirillales</taxon>
        <taxon>Alcanivoracaceae</taxon>
        <taxon>Alcanivorax</taxon>
    </lineage>
</organism>
<dbReference type="EMBL" id="QYYA01000001">
    <property type="protein sequence ID" value="RJG19389.1"/>
    <property type="molecule type" value="Genomic_DNA"/>
</dbReference>
<dbReference type="Proteomes" id="UP000283734">
    <property type="component" value="Unassembled WGS sequence"/>
</dbReference>
<evidence type="ECO:0000313" key="2">
    <source>
        <dbReference type="Proteomes" id="UP000283734"/>
    </source>
</evidence>
<sequence>MTQPQLSLPGSDAKALMQLLATWDNTTTIVLHGGCVFEFKGPFPAGKEGEGYFNLDGPVPGFHGHIRLDAVDHIYLQSRQHRGRDSHAFCFQDKQGDNIFKVFLGRDSNGQLLESQLKTYLNIRDTLSLPNTGADQ</sequence>
<accession>A0A418Y1H1</accession>
<protein>
    <submittedName>
        <fullName evidence="1">Heme utilization cystosolic carrier protein HutX</fullName>
    </submittedName>
</protein>
<dbReference type="Pfam" id="PF06228">
    <property type="entry name" value="ChuX_HutX"/>
    <property type="match status" value="1"/>
</dbReference>
<gene>
    <name evidence="1" type="primary">hutX</name>
    <name evidence="1" type="ORF">D4A39_00540</name>
</gene>
<name>A0A418Y1H1_9GAMM</name>
<reference evidence="1 2" key="1">
    <citation type="submission" date="2018-09" db="EMBL/GenBank/DDBJ databases">
        <title>Alcanivorax profundi sp. nov., isolated from 1000 m-depth seawater of the Mariana Trench.</title>
        <authorList>
            <person name="Liu J."/>
        </authorList>
    </citation>
    <scope>NUCLEOTIDE SEQUENCE [LARGE SCALE GENOMIC DNA]</scope>
    <source>
        <strain evidence="1 2">MTEO17</strain>
    </source>
</reference>
<proteinExistence type="predicted"/>
<dbReference type="OrthoDB" id="8781266at2"/>
<evidence type="ECO:0000313" key="1">
    <source>
        <dbReference type="EMBL" id="RJG19389.1"/>
    </source>
</evidence>
<dbReference type="RefSeq" id="WP_119917313.1">
    <property type="nucleotide sequence ID" value="NZ_QYYA01000001.1"/>
</dbReference>
<keyword evidence="2" id="KW-1185">Reference proteome</keyword>
<dbReference type="InterPro" id="IPR010413">
    <property type="entry name" value="HutX-like"/>
</dbReference>
<dbReference type="AlphaFoldDB" id="A0A418Y1H1"/>
<comment type="caution">
    <text evidence="1">The sequence shown here is derived from an EMBL/GenBank/DDBJ whole genome shotgun (WGS) entry which is preliminary data.</text>
</comment>
<dbReference type="InterPro" id="IPR053733">
    <property type="entry name" value="Heme_Transport_Util_sf"/>
</dbReference>
<dbReference type="NCBIfam" id="TIGR04108">
    <property type="entry name" value="HutX"/>
    <property type="match status" value="1"/>
</dbReference>